<dbReference type="Gene3D" id="1.20.1070.10">
    <property type="entry name" value="Rhodopsin 7-helix transmembrane proteins"/>
    <property type="match status" value="1"/>
</dbReference>
<evidence type="ECO:0000313" key="7">
    <source>
        <dbReference type="WBParaSite" id="Csp11.Scaffold630.g18587.t1"/>
    </source>
</evidence>
<feature type="transmembrane region" description="Helical" evidence="5">
    <location>
        <begin position="69"/>
        <end position="95"/>
    </location>
</feature>
<dbReference type="GO" id="GO:0004930">
    <property type="term" value="F:G protein-coupled receptor activity"/>
    <property type="evidence" value="ECO:0007669"/>
    <property type="project" value="InterPro"/>
</dbReference>
<dbReference type="InterPro" id="IPR000276">
    <property type="entry name" value="GPCR_Rhodpsn"/>
</dbReference>
<dbReference type="InterPro" id="IPR019424">
    <property type="entry name" value="7TM_GPCR_Srsx"/>
</dbReference>
<evidence type="ECO:0000256" key="1">
    <source>
        <dbReference type="ARBA" id="ARBA00004370"/>
    </source>
</evidence>
<name>A0A1I7URE0_9PELO</name>
<evidence type="ECO:0000313" key="6">
    <source>
        <dbReference type="Proteomes" id="UP000095282"/>
    </source>
</evidence>
<dbReference type="Pfam" id="PF10320">
    <property type="entry name" value="7TM_GPCR_Srsx"/>
    <property type="match status" value="1"/>
</dbReference>
<organism evidence="6 7">
    <name type="scientific">Caenorhabditis tropicalis</name>
    <dbReference type="NCBI Taxonomy" id="1561998"/>
    <lineage>
        <taxon>Eukaryota</taxon>
        <taxon>Metazoa</taxon>
        <taxon>Ecdysozoa</taxon>
        <taxon>Nematoda</taxon>
        <taxon>Chromadorea</taxon>
        <taxon>Rhabditida</taxon>
        <taxon>Rhabditina</taxon>
        <taxon>Rhabditomorpha</taxon>
        <taxon>Rhabditoidea</taxon>
        <taxon>Rhabditidae</taxon>
        <taxon>Peloderinae</taxon>
        <taxon>Caenorhabditis</taxon>
    </lineage>
</organism>
<dbReference type="eggNOG" id="ENOG502TGQF">
    <property type="taxonomic scope" value="Eukaryota"/>
</dbReference>
<dbReference type="PANTHER" id="PTHR23360">
    <property type="entry name" value="G-PROTEIN COUPLED RECEPTORS FAMILY 1 PROFILE DOMAIN-CONTAINING PROTEIN-RELATED"/>
    <property type="match status" value="1"/>
</dbReference>
<dbReference type="InterPro" id="IPR047130">
    <property type="entry name" value="7TM_GPCR_Srsx_nematod"/>
</dbReference>
<protein>
    <submittedName>
        <fullName evidence="7">G_PROTEIN_RECEP_F1_2 domain-containing protein</fullName>
    </submittedName>
</protein>
<reference evidence="7" key="1">
    <citation type="submission" date="2016-11" db="UniProtKB">
        <authorList>
            <consortium name="WormBaseParasite"/>
        </authorList>
    </citation>
    <scope>IDENTIFICATION</scope>
</reference>
<comment type="subcellular location">
    <subcellularLocation>
        <location evidence="1">Membrane</location>
    </subcellularLocation>
</comment>
<keyword evidence="2 5" id="KW-0812">Transmembrane</keyword>
<keyword evidence="4 5" id="KW-0472">Membrane</keyword>
<dbReference type="Proteomes" id="UP000095282">
    <property type="component" value="Unplaced"/>
</dbReference>
<keyword evidence="3 5" id="KW-1133">Transmembrane helix</keyword>
<evidence type="ECO:0000256" key="5">
    <source>
        <dbReference type="SAM" id="Phobius"/>
    </source>
</evidence>
<dbReference type="SUPFAM" id="SSF81321">
    <property type="entry name" value="Family A G protein-coupled receptor-like"/>
    <property type="match status" value="1"/>
</dbReference>
<accession>A0A1I7URE0</accession>
<dbReference type="WBParaSite" id="Csp11.Scaffold630.g18587.t1">
    <property type="protein sequence ID" value="Csp11.Scaffold630.g18587.t1"/>
    <property type="gene ID" value="Csp11.Scaffold630.g18587"/>
</dbReference>
<evidence type="ECO:0000256" key="2">
    <source>
        <dbReference type="ARBA" id="ARBA00022692"/>
    </source>
</evidence>
<keyword evidence="6" id="KW-1185">Reference proteome</keyword>
<feature type="transmembrane region" description="Helical" evidence="5">
    <location>
        <begin position="25"/>
        <end position="49"/>
    </location>
</feature>
<dbReference type="SMART" id="SM01381">
    <property type="entry name" value="7TM_GPCR_Srsx"/>
    <property type="match status" value="1"/>
</dbReference>
<feature type="transmembrane region" description="Helical" evidence="5">
    <location>
        <begin position="115"/>
        <end position="141"/>
    </location>
</feature>
<evidence type="ECO:0000256" key="3">
    <source>
        <dbReference type="ARBA" id="ARBA00022989"/>
    </source>
</evidence>
<proteinExistence type="predicted"/>
<dbReference type="AlphaFoldDB" id="A0A1I7URE0"/>
<sequence length="239" mass="27482">MWILALDLLITILFPLRCRNFNLPIYFSLLFLLPVAYGITIVVFGFIHLDSDPLPMCNPPLSLPPKVKAPWYYLMMIFTILTVVFYTTALVLIYYKAHRHSTDIRYIERKALKTLKYLIFLFVMFRFITISIASLLIALGVDHEVVSLVSSYNIIAQLVTYSQNAYVCYFRSSEYRLLLSEQISKIHPILGKMLPKLSADSSVEGQQWHVSGTSIIPTKQFKSTVKKNKTIMCTPNINK</sequence>
<dbReference type="GO" id="GO:0016020">
    <property type="term" value="C:membrane"/>
    <property type="evidence" value="ECO:0007669"/>
    <property type="project" value="UniProtKB-SubCell"/>
</dbReference>
<dbReference type="PANTHER" id="PTHR23360:SF67">
    <property type="entry name" value="G-PROTEIN COUPLED RECEPTORS FAMILY 1 PROFILE DOMAIN-CONTAINING PROTEIN"/>
    <property type="match status" value="1"/>
</dbReference>
<evidence type="ECO:0000256" key="4">
    <source>
        <dbReference type="ARBA" id="ARBA00023136"/>
    </source>
</evidence>